<keyword evidence="3" id="KW-1185">Reference proteome</keyword>
<gene>
    <name evidence="2" type="ORF">CC1G_11623</name>
</gene>
<feature type="region of interest" description="Disordered" evidence="1">
    <location>
        <begin position="219"/>
        <end position="282"/>
    </location>
</feature>
<feature type="compositionally biased region" description="Low complexity" evidence="1">
    <location>
        <begin position="219"/>
        <end position="231"/>
    </location>
</feature>
<dbReference type="AlphaFoldDB" id="A8PCT3"/>
<dbReference type="HOGENOM" id="CLU_013901_1_0_1"/>
<proteinExistence type="predicted"/>
<evidence type="ECO:0000313" key="3">
    <source>
        <dbReference type="Proteomes" id="UP000001861"/>
    </source>
</evidence>
<protein>
    <submittedName>
        <fullName evidence="2">Uncharacterized protein</fullName>
    </submittedName>
</protein>
<dbReference type="Proteomes" id="UP000001861">
    <property type="component" value="Unassembled WGS sequence"/>
</dbReference>
<dbReference type="STRING" id="240176.A8PCT3"/>
<feature type="compositionally biased region" description="Polar residues" evidence="1">
    <location>
        <begin position="264"/>
        <end position="281"/>
    </location>
</feature>
<sequence>MLEDMEQIYEWSICEVPDVQLGTFSTHPAAELVETIKHGWMRTFASTAFTMFARNSEMCNLGRGDIAFGFRTNGPAPRPYFTIRLSERKGWQKKAAVDKDTIQWWGGWIASAVEAPDTLVKYLVNALHRQETTYPDALNPDAMRRPSLLNRNRCKALPAPEDTSSTFQAMKEELKRSIAQQFDEFKGALRECNNTMVGSLLSSFLLQLVDAVQLPHSSFSTSGHTSGFTSPPSQPPTFRSYAPSTAQVLALSSPPQTPGPSPSRNSDLSFTTHQPGNSSQEVPVAGLVIPDLRRGALAWKDAVEQWEQGGKGLARPLKDWPKVWYTGGMKNLFGSKRSQRRLIAEAYARCGSDDDEFMRTYPAASKGVTHLLEQIRARNPDLCLRRASKNGLPGQRNT</sequence>
<dbReference type="OrthoDB" id="3052667at2759"/>
<accession>A8PCT3</accession>
<reference evidence="2 3" key="1">
    <citation type="journal article" date="2010" name="Proc. Natl. Acad. Sci. U.S.A.">
        <title>Insights into evolution of multicellular fungi from the assembled chromosomes of the mushroom Coprinopsis cinerea (Coprinus cinereus).</title>
        <authorList>
            <person name="Stajich J.E."/>
            <person name="Wilke S.K."/>
            <person name="Ahren D."/>
            <person name="Au C.H."/>
            <person name="Birren B.W."/>
            <person name="Borodovsky M."/>
            <person name="Burns C."/>
            <person name="Canback B."/>
            <person name="Casselton L.A."/>
            <person name="Cheng C.K."/>
            <person name="Deng J."/>
            <person name="Dietrich F.S."/>
            <person name="Fargo D.C."/>
            <person name="Farman M.L."/>
            <person name="Gathman A.C."/>
            <person name="Goldberg J."/>
            <person name="Guigo R."/>
            <person name="Hoegger P.J."/>
            <person name="Hooker J.B."/>
            <person name="Huggins A."/>
            <person name="James T.Y."/>
            <person name="Kamada T."/>
            <person name="Kilaru S."/>
            <person name="Kodira C."/>
            <person name="Kues U."/>
            <person name="Kupfer D."/>
            <person name="Kwan H.S."/>
            <person name="Lomsadze A."/>
            <person name="Li W."/>
            <person name="Lilly W.W."/>
            <person name="Ma L.J."/>
            <person name="Mackey A.J."/>
            <person name="Manning G."/>
            <person name="Martin F."/>
            <person name="Muraguchi H."/>
            <person name="Natvig D.O."/>
            <person name="Palmerini H."/>
            <person name="Ramesh M.A."/>
            <person name="Rehmeyer C.J."/>
            <person name="Roe B.A."/>
            <person name="Shenoy N."/>
            <person name="Stanke M."/>
            <person name="Ter-Hovhannisyan V."/>
            <person name="Tunlid A."/>
            <person name="Velagapudi R."/>
            <person name="Vision T.J."/>
            <person name="Zeng Q."/>
            <person name="Zolan M.E."/>
            <person name="Pukkila P.J."/>
        </authorList>
    </citation>
    <scope>NUCLEOTIDE SEQUENCE [LARGE SCALE GENOMIC DNA]</scope>
    <source>
        <strain evidence="3">Okayama-7 / 130 / ATCC MYA-4618 / FGSC 9003</strain>
    </source>
</reference>
<dbReference type="InParanoid" id="A8PCT3"/>
<organism evidence="2 3">
    <name type="scientific">Coprinopsis cinerea (strain Okayama-7 / 130 / ATCC MYA-4618 / FGSC 9003)</name>
    <name type="common">Inky cap fungus</name>
    <name type="synonym">Hormographiella aspergillata</name>
    <dbReference type="NCBI Taxonomy" id="240176"/>
    <lineage>
        <taxon>Eukaryota</taxon>
        <taxon>Fungi</taxon>
        <taxon>Dikarya</taxon>
        <taxon>Basidiomycota</taxon>
        <taxon>Agaricomycotina</taxon>
        <taxon>Agaricomycetes</taxon>
        <taxon>Agaricomycetidae</taxon>
        <taxon>Agaricales</taxon>
        <taxon>Agaricineae</taxon>
        <taxon>Psathyrellaceae</taxon>
        <taxon>Coprinopsis</taxon>
    </lineage>
</organism>
<dbReference type="EMBL" id="AACS02000011">
    <property type="protein sequence ID" value="EAU81366.2"/>
    <property type="molecule type" value="Genomic_DNA"/>
</dbReference>
<dbReference type="RefSeq" id="XP_001840466.2">
    <property type="nucleotide sequence ID" value="XM_001840414.2"/>
</dbReference>
<evidence type="ECO:0000313" key="2">
    <source>
        <dbReference type="EMBL" id="EAU81366.2"/>
    </source>
</evidence>
<dbReference type="OMA" id="RDIEWDL"/>
<dbReference type="GeneID" id="6017111"/>
<dbReference type="VEuPathDB" id="FungiDB:CC1G_11623"/>
<name>A8PCT3_COPC7</name>
<comment type="caution">
    <text evidence="2">The sequence shown here is derived from an EMBL/GenBank/DDBJ whole genome shotgun (WGS) entry which is preliminary data.</text>
</comment>
<evidence type="ECO:0000256" key="1">
    <source>
        <dbReference type="SAM" id="MobiDB-lite"/>
    </source>
</evidence>
<dbReference type="KEGG" id="cci:CC1G_11623"/>